<dbReference type="Proteomes" id="UP000001362">
    <property type="component" value="Chromosome"/>
</dbReference>
<organism evidence="1 2">
    <name type="scientific">Acidithiobacillus ferrooxidans (strain ATCC 23270 / DSM 14882 / CIP 104768 / NCIMB 8455)</name>
    <name type="common">Ferrobacillus ferrooxidans (strain ATCC 23270)</name>
    <dbReference type="NCBI Taxonomy" id="243159"/>
    <lineage>
        <taxon>Bacteria</taxon>
        <taxon>Pseudomonadati</taxon>
        <taxon>Pseudomonadota</taxon>
        <taxon>Acidithiobacillia</taxon>
        <taxon>Acidithiobacillales</taxon>
        <taxon>Acidithiobacillaceae</taxon>
        <taxon>Acidithiobacillus</taxon>
    </lineage>
</organism>
<dbReference type="PaxDb" id="243159-AFE_2049"/>
<dbReference type="AlphaFoldDB" id="B7J4R0"/>
<protein>
    <submittedName>
        <fullName evidence="1">Uncharacterized protein</fullName>
    </submittedName>
</protein>
<reference evidence="1 2" key="1">
    <citation type="journal article" date="2008" name="BMC Genomics">
        <title>Acidithiobacillus ferrooxidans metabolism: from genome sequence to industrial applications.</title>
        <authorList>
            <person name="Valdes J."/>
            <person name="Pedroso I."/>
            <person name="Quatrini R."/>
            <person name="Dodson R.J."/>
            <person name="Tettelin H."/>
            <person name="Blake R.II."/>
            <person name="Eisen J.A."/>
            <person name="Holmes D.S."/>
        </authorList>
    </citation>
    <scope>NUCLEOTIDE SEQUENCE [LARGE SCALE GENOMIC DNA]</scope>
    <source>
        <strain evidence="2">ATCC 23270 / DSM 14882 / CIP 104768 / NCIMB 8455</strain>
    </source>
</reference>
<proteinExistence type="predicted"/>
<keyword evidence="2" id="KW-1185">Reference proteome</keyword>
<accession>B7J4R0</accession>
<gene>
    <name evidence="1" type="ordered locus">AFE_2049</name>
</gene>
<name>B7J4R0_ACIF2</name>
<dbReference type="STRING" id="243159.AFE_2049"/>
<dbReference type="HOGENOM" id="CLU_2784441_0_0_6"/>
<dbReference type="EMBL" id="CP001219">
    <property type="protein sequence ID" value="ACK80530.1"/>
    <property type="molecule type" value="Genomic_DNA"/>
</dbReference>
<evidence type="ECO:0000313" key="2">
    <source>
        <dbReference type="Proteomes" id="UP000001362"/>
    </source>
</evidence>
<dbReference type="KEGG" id="afr:AFE_2049"/>
<evidence type="ECO:0000313" key="1">
    <source>
        <dbReference type="EMBL" id="ACK80530.1"/>
    </source>
</evidence>
<sequence length="68" mass="7546">MSLGLQGGEGSDELKLLMDLKEVWFLFHDRAQRPTQGRQGVAGDRGHWPMHLRDGADGYLVLGTSIHS</sequence>